<gene>
    <name evidence="5" type="ORF">P879_09113</name>
</gene>
<comment type="caution">
    <text evidence="5">The sequence shown here is derived from an EMBL/GenBank/DDBJ whole genome shotgun (WGS) entry which is preliminary data.</text>
</comment>
<protein>
    <recommendedName>
        <fullName evidence="4">Phorbol-ester/DAG-type domain-containing protein</fullName>
    </recommendedName>
</protein>
<evidence type="ECO:0000256" key="1">
    <source>
        <dbReference type="ARBA" id="ARBA00022723"/>
    </source>
</evidence>
<keyword evidence="2" id="KW-0862">Zinc</keyword>
<feature type="compositionally biased region" description="Low complexity" evidence="3">
    <location>
        <begin position="255"/>
        <end position="269"/>
    </location>
</feature>
<dbReference type="AlphaFoldDB" id="A0A8T0DC51"/>
<feature type="compositionally biased region" description="Pro residues" evidence="3">
    <location>
        <begin position="282"/>
        <end position="293"/>
    </location>
</feature>
<sequence length="367" mass="39800">MSQSDPVLNTLDDEQQSCTCAADPSTPQVPPRSQRLSGLNKPNPDIVGTSSNRVTLSSLNLGCVSPAEHSSTCSTPVDSRDQPFRPHRFHCVSISCPQLCSFCNDYIITPRCSAFRCSHCRALFHAACSRVASRANRVPCSRMDHVQYSQMDPIIPIDPELSGRNSSTHTSAISTTEQPLASWNRFQVAYWLAVVGLGRFVVLFLRRKVDGRTLLQLAPYSSHLDEVVDVFNRQALRRAIMVLSGRQPGAGEDASLTSTTLVTSEEGSTNTSEHMMNLASTPTPPPPPPPKPASDPLTVGLNATHELQICSFLQEVACALCGLPLLGELFSLFLLTGAYHPCSTLTPCSTNVSNEHVSPGPLLRHLP</sequence>
<reference evidence="5 6" key="1">
    <citation type="submission" date="2019-07" db="EMBL/GenBank/DDBJ databases">
        <title>Annotation for the trematode Paragonimus westermani.</title>
        <authorList>
            <person name="Choi Y.-J."/>
        </authorList>
    </citation>
    <scope>NUCLEOTIDE SEQUENCE [LARGE SCALE GENOMIC DNA]</scope>
    <source>
        <strain evidence="5">180907_Pwestermani</strain>
    </source>
</reference>
<dbReference type="Proteomes" id="UP000699462">
    <property type="component" value="Unassembled WGS sequence"/>
</dbReference>
<feature type="region of interest" description="Disordered" evidence="3">
    <location>
        <begin position="18"/>
        <end position="51"/>
    </location>
</feature>
<dbReference type="Gene3D" id="1.10.150.50">
    <property type="entry name" value="Transcription Factor, Ets-1"/>
    <property type="match status" value="1"/>
</dbReference>
<dbReference type="InterPro" id="IPR046349">
    <property type="entry name" value="C1-like_sf"/>
</dbReference>
<dbReference type="EMBL" id="JTDF01008990">
    <property type="protein sequence ID" value="KAF8564331.1"/>
    <property type="molecule type" value="Genomic_DNA"/>
</dbReference>
<accession>A0A8T0DC51</accession>
<evidence type="ECO:0000256" key="2">
    <source>
        <dbReference type="ARBA" id="ARBA00022833"/>
    </source>
</evidence>
<dbReference type="GO" id="GO:0046872">
    <property type="term" value="F:metal ion binding"/>
    <property type="evidence" value="ECO:0007669"/>
    <property type="project" value="UniProtKB-KW"/>
</dbReference>
<evidence type="ECO:0000313" key="6">
    <source>
        <dbReference type="Proteomes" id="UP000699462"/>
    </source>
</evidence>
<evidence type="ECO:0000256" key="3">
    <source>
        <dbReference type="SAM" id="MobiDB-lite"/>
    </source>
</evidence>
<feature type="region of interest" description="Disordered" evidence="3">
    <location>
        <begin position="248"/>
        <end position="294"/>
    </location>
</feature>
<organism evidence="5 6">
    <name type="scientific">Paragonimus westermani</name>
    <dbReference type="NCBI Taxonomy" id="34504"/>
    <lineage>
        <taxon>Eukaryota</taxon>
        <taxon>Metazoa</taxon>
        <taxon>Spiralia</taxon>
        <taxon>Lophotrochozoa</taxon>
        <taxon>Platyhelminthes</taxon>
        <taxon>Trematoda</taxon>
        <taxon>Digenea</taxon>
        <taxon>Plagiorchiida</taxon>
        <taxon>Troglotremata</taxon>
        <taxon>Troglotrematidae</taxon>
        <taxon>Paragonimus</taxon>
    </lineage>
</organism>
<dbReference type="InterPro" id="IPR002219">
    <property type="entry name" value="PKC_DAG/PE"/>
</dbReference>
<name>A0A8T0DC51_9TREM</name>
<keyword evidence="6" id="KW-1185">Reference proteome</keyword>
<evidence type="ECO:0000313" key="5">
    <source>
        <dbReference type="EMBL" id="KAF8564331.1"/>
    </source>
</evidence>
<dbReference type="InterPro" id="IPR013761">
    <property type="entry name" value="SAM/pointed_sf"/>
</dbReference>
<dbReference type="Gene3D" id="3.30.60.20">
    <property type="match status" value="1"/>
</dbReference>
<dbReference type="SUPFAM" id="SSF57889">
    <property type="entry name" value="Cysteine-rich domain"/>
    <property type="match status" value="1"/>
</dbReference>
<dbReference type="PROSITE" id="PS50081">
    <property type="entry name" value="ZF_DAG_PE_2"/>
    <property type="match status" value="1"/>
</dbReference>
<evidence type="ECO:0000259" key="4">
    <source>
        <dbReference type="PROSITE" id="PS50081"/>
    </source>
</evidence>
<proteinExistence type="predicted"/>
<keyword evidence="1" id="KW-0479">Metal-binding</keyword>
<feature type="compositionally biased region" description="Polar residues" evidence="3">
    <location>
        <begin position="270"/>
        <end position="280"/>
    </location>
</feature>
<dbReference type="OrthoDB" id="3175255at2759"/>
<feature type="domain" description="Phorbol-ester/DAG-type" evidence="4">
    <location>
        <begin position="86"/>
        <end position="140"/>
    </location>
</feature>
<dbReference type="SUPFAM" id="SSF47769">
    <property type="entry name" value="SAM/Pointed domain"/>
    <property type="match status" value="1"/>
</dbReference>